<evidence type="ECO:0000313" key="2">
    <source>
        <dbReference type="EMBL" id="KAH0458181.1"/>
    </source>
</evidence>
<proteinExistence type="predicted"/>
<accession>A0AAV7GPW5</accession>
<evidence type="ECO:0000256" key="1">
    <source>
        <dbReference type="SAM" id="MobiDB-lite"/>
    </source>
</evidence>
<evidence type="ECO:0000313" key="3">
    <source>
        <dbReference type="Proteomes" id="UP000775213"/>
    </source>
</evidence>
<gene>
    <name evidence="2" type="ORF">IEQ34_013496</name>
</gene>
<keyword evidence="3" id="KW-1185">Reference proteome</keyword>
<dbReference type="Proteomes" id="UP000775213">
    <property type="component" value="Unassembled WGS sequence"/>
</dbReference>
<organism evidence="2 3">
    <name type="scientific">Dendrobium chrysotoxum</name>
    <name type="common">Orchid</name>
    <dbReference type="NCBI Taxonomy" id="161865"/>
    <lineage>
        <taxon>Eukaryota</taxon>
        <taxon>Viridiplantae</taxon>
        <taxon>Streptophyta</taxon>
        <taxon>Embryophyta</taxon>
        <taxon>Tracheophyta</taxon>
        <taxon>Spermatophyta</taxon>
        <taxon>Magnoliopsida</taxon>
        <taxon>Liliopsida</taxon>
        <taxon>Asparagales</taxon>
        <taxon>Orchidaceae</taxon>
        <taxon>Epidendroideae</taxon>
        <taxon>Malaxideae</taxon>
        <taxon>Dendrobiinae</taxon>
        <taxon>Dendrobium</taxon>
    </lineage>
</organism>
<dbReference type="AlphaFoldDB" id="A0AAV7GPW5"/>
<feature type="region of interest" description="Disordered" evidence="1">
    <location>
        <begin position="57"/>
        <end position="76"/>
    </location>
</feature>
<sequence>MQALESLLLPTHKTTGRRRDCYLCNRGMARQLEDGRHPELESRNCCSAKRGRMGSWGSGLGMAGGRSQESKGSYQLELDQSEQSSAWLQCANRMEEAIEALVRPGRLGGGIRGLSPDDFLPQTATPLEDVFKSLFWLEEAY</sequence>
<reference evidence="2 3" key="1">
    <citation type="journal article" date="2021" name="Hortic Res">
        <title>Chromosome-scale assembly of the Dendrobium chrysotoxum genome enhances the understanding of orchid evolution.</title>
        <authorList>
            <person name="Zhang Y."/>
            <person name="Zhang G.Q."/>
            <person name="Zhang D."/>
            <person name="Liu X.D."/>
            <person name="Xu X.Y."/>
            <person name="Sun W.H."/>
            <person name="Yu X."/>
            <person name="Zhu X."/>
            <person name="Wang Z.W."/>
            <person name="Zhao X."/>
            <person name="Zhong W.Y."/>
            <person name="Chen H."/>
            <person name="Yin W.L."/>
            <person name="Huang T."/>
            <person name="Niu S.C."/>
            <person name="Liu Z.J."/>
        </authorList>
    </citation>
    <scope>NUCLEOTIDE SEQUENCE [LARGE SCALE GENOMIC DNA]</scope>
    <source>
        <strain evidence="2">Lindl</strain>
    </source>
</reference>
<comment type="caution">
    <text evidence="2">The sequence shown here is derived from an EMBL/GenBank/DDBJ whole genome shotgun (WGS) entry which is preliminary data.</text>
</comment>
<dbReference type="EMBL" id="JAGFBR010000012">
    <property type="protein sequence ID" value="KAH0458181.1"/>
    <property type="molecule type" value="Genomic_DNA"/>
</dbReference>
<protein>
    <submittedName>
        <fullName evidence="2">Uncharacterized protein</fullName>
    </submittedName>
</protein>
<name>A0AAV7GPW5_DENCH</name>